<sequence length="230" mass="23666">MKTVNSIIALALMAATSTMVQAESIDVKVIGTIAPVACTPTISGGGIIDYGNIPTNTLSATDYTLLAEKQLDFAITCEAPVKLALKATNGRPGTLAGVTESASGFGNAPLKGFFGSTGSVGVAGLGLSSEKKIGGYGLRIDAASSTADGKKVDTIQRISGGRWANTQLGSVMAISDRELTWAEVGTITPVSFTNMTGKLGVQAYINKTSELDLTQPIDLDGLSTLELVYL</sequence>
<reference evidence="2 3" key="1">
    <citation type="journal article" date="2013" name="Syst. Appl. Microbiol.">
        <title>Phylogenetic position and virulence apparatus of the pear flower necrosis pathogen Erwinia piriflorinigrans CFBP 5888T as assessed by comparative genomics.</title>
        <authorList>
            <person name="Smits T.H."/>
            <person name="Rezzonico F."/>
            <person name="Lopez M.M."/>
            <person name="Blom J."/>
            <person name="Goesmann A."/>
            <person name="Frey J.E."/>
            <person name="Duffy B."/>
        </authorList>
    </citation>
    <scope>NUCLEOTIDE SEQUENCE [LARGE SCALE GENOMIC DNA]</scope>
    <source>
        <strain evidence="3">CFBP5888</strain>
    </source>
</reference>
<proteinExistence type="predicted"/>
<dbReference type="STRING" id="1161919.EPIR_3170"/>
<dbReference type="InterPro" id="IPR010546">
    <property type="entry name" value="DUF1120"/>
</dbReference>
<dbReference type="OrthoDB" id="6572497at2"/>
<name>V5ZAZ2_9GAMM</name>
<evidence type="ECO:0000313" key="3">
    <source>
        <dbReference type="Proteomes" id="UP000018217"/>
    </source>
</evidence>
<dbReference type="Proteomes" id="UP000018217">
    <property type="component" value="Unassembled WGS sequence"/>
</dbReference>
<dbReference type="RefSeq" id="WP_023656295.1">
    <property type="nucleotide sequence ID" value="NZ_CAHS01000021.1"/>
</dbReference>
<keyword evidence="1" id="KW-0732">Signal</keyword>
<dbReference type="AlphaFoldDB" id="V5ZAZ2"/>
<gene>
    <name evidence="2" type="primary">yhcF</name>
    <name evidence="2" type="ORF">EPIR_3170</name>
</gene>
<dbReference type="Pfam" id="PF06551">
    <property type="entry name" value="DUF1120"/>
    <property type="match status" value="1"/>
</dbReference>
<protein>
    <submittedName>
        <fullName evidence="2">Protein gltF</fullName>
    </submittedName>
</protein>
<accession>V5ZAZ2</accession>
<evidence type="ECO:0000256" key="1">
    <source>
        <dbReference type="SAM" id="SignalP"/>
    </source>
</evidence>
<dbReference type="EMBL" id="CAHS01000021">
    <property type="protein sequence ID" value="CCG88533.1"/>
    <property type="molecule type" value="Genomic_DNA"/>
</dbReference>
<evidence type="ECO:0000313" key="2">
    <source>
        <dbReference type="EMBL" id="CCG88533.1"/>
    </source>
</evidence>
<comment type="caution">
    <text evidence="2">The sequence shown here is derived from an EMBL/GenBank/DDBJ whole genome shotgun (WGS) entry which is preliminary data.</text>
</comment>
<feature type="chain" id="PRO_5004743397" evidence="1">
    <location>
        <begin position="23"/>
        <end position="230"/>
    </location>
</feature>
<organism evidence="2 3">
    <name type="scientific">Erwinia piriflorinigrans CFBP 5888</name>
    <dbReference type="NCBI Taxonomy" id="1161919"/>
    <lineage>
        <taxon>Bacteria</taxon>
        <taxon>Pseudomonadati</taxon>
        <taxon>Pseudomonadota</taxon>
        <taxon>Gammaproteobacteria</taxon>
        <taxon>Enterobacterales</taxon>
        <taxon>Erwiniaceae</taxon>
        <taxon>Erwinia</taxon>
    </lineage>
</organism>
<feature type="signal peptide" evidence="1">
    <location>
        <begin position="1"/>
        <end position="22"/>
    </location>
</feature>
<keyword evidence="3" id="KW-1185">Reference proteome</keyword>